<dbReference type="Proteomes" id="UP001143856">
    <property type="component" value="Unassembled WGS sequence"/>
</dbReference>
<reference evidence="1" key="1">
    <citation type="submission" date="2022-10" db="EMBL/GenBank/DDBJ databases">
        <title>Genome Sequence of Xylaria curta.</title>
        <authorList>
            <person name="Buettner E."/>
        </authorList>
    </citation>
    <scope>NUCLEOTIDE SEQUENCE</scope>
    <source>
        <strain evidence="1">Babe10</strain>
    </source>
</reference>
<organism evidence="1 2">
    <name type="scientific">Xylaria curta</name>
    <dbReference type="NCBI Taxonomy" id="42375"/>
    <lineage>
        <taxon>Eukaryota</taxon>
        <taxon>Fungi</taxon>
        <taxon>Dikarya</taxon>
        <taxon>Ascomycota</taxon>
        <taxon>Pezizomycotina</taxon>
        <taxon>Sordariomycetes</taxon>
        <taxon>Xylariomycetidae</taxon>
        <taxon>Xylariales</taxon>
        <taxon>Xylariaceae</taxon>
        <taxon>Xylaria</taxon>
    </lineage>
</organism>
<dbReference type="EMBL" id="JAPDGR010004404">
    <property type="protein sequence ID" value="KAJ2968192.1"/>
    <property type="molecule type" value="Genomic_DNA"/>
</dbReference>
<name>A0ACC1MND8_9PEZI</name>
<keyword evidence="2" id="KW-1185">Reference proteome</keyword>
<evidence type="ECO:0000313" key="2">
    <source>
        <dbReference type="Proteomes" id="UP001143856"/>
    </source>
</evidence>
<accession>A0ACC1MND8</accession>
<gene>
    <name evidence="1" type="ORF">NUW58_g10273</name>
</gene>
<comment type="caution">
    <text evidence="1">The sequence shown here is derived from an EMBL/GenBank/DDBJ whole genome shotgun (WGS) entry which is preliminary data.</text>
</comment>
<protein>
    <submittedName>
        <fullName evidence="1">Uncharacterized protein</fullName>
    </submittedName>
</protein>
<sequence length="124" mass="12792">MFLFSELQGNIDNKQGDLYQIVLNECAKLQTLRGRLAEQRRWELGLGEEGRSELQEALVKQNFWGGGLEANVAEPPAAAAAGAGSAAAAAAGAGSAAAAAAAAAGNHGCRSGRTGVWKYPQHLS</sequence>
<evidence type="ECO:0000313" key="1">
    <source>
        <dbReference type="EMBL" id="KAJ2968192.1"/>
    </source>
</evidence>
<proteinExistence type="predicted"/>